<dbReference type="Proteomes" id="UP001220324">
    <property type="component" value="Unassembled WGS sequence"/>
</dbReference>
<keyword evidence="3" id="KW-0472">Membrane</keyword>
<proteinExistence type="inferred from homology"/>
<protein>
    <recommendedName>
        <fullName evidence="6">Cyclochlorotine biosynthesis protein O</fullName>
    </recommendedName>
</protein>
<feature type="region of interest" description="Disordered" evidence="2">
    <location>
        <begin position="1"/>
        <end position="24"/>
    </location>
</feature>
<evidence type="ECO:0000313" key="4">
    <source>
        <dbReference type="EMBL" id="KAJ5552668.1"/>
    </source>
</evidence>
<evidence type="ECO:0000313" key="5">
    <source>
        <dbReference type="Proteomes" id="UP001220324"/>
    </source>
</evidence>
<accession>A0AAD6D4X2</accession>
<comment type="caution">
    <text evidence="4">The sequence shown here is derived from an EMBL/GenBank/DDBJ whole genome shotgun (WGS) entry which is preliminary data.</text>
</comment>
<gene>
    <name evidence="4" type="ORF">N7494_002046</name>
</gene>
<dbReference type="InterPro" id="IPR021765">
    <property type="entry name" value="UstYa-like"/>
</dbReference>
<dbReference type="PANTHER" id="PTHR33365:SF7">
    <property type="entry name" value="TAT PATHWAY SIGNAL SEQUENCE"/>
    <property type="match status" value="1"/>
</dbReference>
<comment type="similarity">
    <text evidence="1">Belongs to the ustYa family.</text>
</comment>
<keyword evidence="3" id="KW-0812">Transmembrane</keyword>
<keyword evidence="3" id="KW-1133">Transmembrane helix</keyword>
<name>A0AAD6D4X2_9EURO</name>
<feature type="transmembrane region" description="Helical" evidence="3">
    <location>
        <begin position="38"/>
        <end position="59"/>
    </location>
</feature>
<evidence type="ECO:0008006" key="6">
    <source>
        <dbReference type="Google" id="ProtNLM"/>
    </source>
</evidence>
<dbReference type="AlphaFoldDB" id="A0AAD6D4X2"/>
<dbReference type="Pfam" id="PF11807">
    <property type="entry name" value="UstYa"/>
    <property type="match status" value="1"/>
</dbReference>
<evidence type="ECO:0000256" key="3">
    <source>
        <dbReference type="SAM" id="Phobius"/>
    </source>
</evidence>
<sequence>MTKDEERYHLAPSNDDEESIQDEALPPLRSRERRWLKLHYAFLASAYILLALLYVLLIVKPRHFLTSQQPAKLTHWSLATPFPSLHSAGTLEYESRTLPVSIHNNPYAGKPRPELEEAWHYMFEHTNIRVTKEDLDYYNVTSLQMTDLNGNGGYYVGQMGLFHEMHCLKRIRHYIYRRHYLANFTEERLVEEEAHIDHCIELMRETILCRGDPTLSGFRWIDPNNRDEAHLTVDAPGYHTCVNWEKLRTWNNEQAVDPFEPGALVAPKE</sequence>
<dbReference type="PANTHER" id="PTHR33365">
    <property type="entry name" value="YALI0B05434P"/>
    <property type="match status" value="1"/>
</dbReference>
<evidence type="ECO:0000256" key="1">
    <source>
        <dbReference type="ARBA" id="ARBA00035112"/>
    </source>
</evidence>
<dbReference type="EMBL" id="JAQIZZ010000002">
    <property type="protein sequence ID" value="KAJ5552668.1"/>
    <property type="molecule type" value="Genomic_DNA"/>
</dbReference>
<keyword evidence="5" id="KW-1185">Reference proteome</keyword>
<dbReference type="GO" id="GO:0043386">
    <property type="term" value="P:mycotoxin biosynthetic process"/>
    <property type="evidence" value="ECO:0007669"/>
    <property type="project" value="InterPro"/>
</dbReference>
<evidence type="ECO:0000256" key="2">
    <source>
        <dbReference type="SAM" id="MobiDB-lite"/>
    </source>
</evidence>
<organism evidence="4 5">
    <name type="scientific">Penicillium frequentans</name>
    <dbReference type="NCBI Taxonomy" id="3151616"/>
    <lineage>
        <taxon>Eukaryota</taxon>
        <taxon>Fungi</taxon>
        <taxon>Dikarya</taxon>
        <taxon>Ascomycota</taxon>
        <taxon>Pezizomycotina</taxon>
        <taxon>Eurotiomycetes</taxon>
        <taxon>Eurotiomycetidae</taxon>
        <taxon>Eurotiales</taxon>
        <taxon>Aspergillaceae</taxon>
        <taxon>Penicillium</taxon>
    </lineage>
</organism>
<reference evidence="4 5" key="1">
    <citation type="journal article" date="2023" name="IMA Fungus">
        <title>Comparative genomic study of the Penicillium genus elucidates a diverse pangenome and 15 lateral gene transfer events.</title>
        <authorList>
            <person name="Petersen C."/>
            <person name="Sorensen T."/>
            <person name="Nielsen M.R."/>
            <person name="Sondergaard T.E."/>
            <person name="Sorensen J.L."/>
            <person name="Fitzpatrick D.A."/>
            <person name="Frisvad J.C."/>
            <person name="Nielsen K.L."/>
        </authorList>
    </citation>
    <scope>NUCLEOTIDE SEQUENCE [LARGE SCALE GENOMIC DNA]</scope>
    <source>
        <strain evidence="4 5">IBT 35679</strain>
    </source>
</reference>